<proteinExistence type="predicted"/>
<dbReference type="Proteomes" id="UP000014680">
    <property type="component" value="Unassembled WGS sequence"/>
</dbReference>
<keyword evidence="3" id="KW-0812">Transmembrane</keyword>
<gene>
    <name evidence="4" type="ORF">EIN_425400</name>
</gene>
<feature type="region of interest" description="Disordered" evidence="2">
    <location>
        <begin position="326"/>
        <end position="352"/>
    </location>
</feature>
<feature type="region of interest" description="Disordered" evidence="2">
    <location>
        <begin position="1"/>
        <end position="26"/>
    </location>
</feature>
<feature type="compositionally biased region" description="Basic and acidic residues" evidence="2">
    <location>
        <begin position="1"/>
        <end position="10"/>
    </location>
</feature>
<keyword evidence="5" id="KW-1185">Reference proteome</keyword>
<feature type="compositionally biased region" description="Polar residues" evidence="2">
    <location>
        <begin position="225"/>
        <end position="234"/>
    </location>
</feature>
<keyword evidence="1" id="KW-0175">Coiled coil</keyword>
<feature type="compositionally biased region" description="Low complexity" evidence="2">
    <location>
        <begin position="11"/>
        <end position="26"/>
    </location>
</feature>
<dbReference type="EMBL" id="KB206573">
    <property type="protein sequence ID" value="ELP89808.1"/>
    <property type="molecule type" value="Genomic_DNA"/>
</dbReference>
<feature type="transmembrane region" description="Helical" evidence="3">
    <location>
        <begin position="396"/>
        <end position="421"/>
    </location>
</feature>
<dbReference type="GeneID" id="14888807"/>
<protein>
    <submittedName>
        <fullName evidence="4">Uncharacterized protein</fullName>
    </submittedName>
</protein>
<dbReference type="VEuPathDB" id="AmoebaDB:EIN_425400"/>
<feature type="compositionally biased region" description="Basic and acidic residues" evidence="2">
    <location>
        <begin position="335"/>
        <end position="348"/>
    </location>
</feature>
<keyword evidence="3" id="KW-0472">Membrane</keyword>
<name>A0A0A1U600_ENTIV</name>
<organism evidence="4 5">
    <name type="scientific">Entamoeba invadens IP1</name>
    <dbReference type="NCBI Taxonomy" id="370355"/>
    <lineage>
        <taxon>Eukaryota</taxon>
        <taxon>Amoebozoa</taxon>
        <taxon>Evosea</taxon>
        <taxon>Archamoebae</taxon>
        <taxon>Mastigamoebida</taxon>
        <taxon>Entamoebidae</taxon>
        <taxon>Entamoeba</taxon>
    </lineage>
</organism>
<reference evidence="4 5" key="1">
    <citation type="submission" date="2012-10" db="EMBL/GenBank/DDBJ databases">
        <authorList>
            <person name="Zafar N."/>
            <person name="Inman J."/>
            <person name="Hall N."/>
            <person name="Lorenzi H."/>
            <person name="Caler E."/>
        </authorList>
    </citation>
    <scope>NUCLEOTIDE SEQUENCE [LARGE SCALE GENOMIC DNA]</scope>
    <source>
        <strain evidence="4 5">IP1</strain>
    </source>
</reference>
<keyword evidence="3" id="KW-1133">Transmembrane helix</keyword>
<evidence type="ECO:0000256" key="3">
    <source>
        <dbReference type="SAM" id="Phobius"/>
    </source>
</evidence>
<evidence type="ECO:0000313" key="5">
    <source>
        <dbReference type="Proteomes" id="UP000014680"/>
    </source>
</evidence>
<feature type="coiled-coil region" evidence="1">
    <location>
        <begin position="117"/>
        <end position="225"/>
    </location>
</feature>
<feature type="region of interest" description="Disordered" evidence="2">
    <location>
        <begin position="225"/>
        <end position="249"/>
    </location>
</feature>
<dbReference type="KEGG" id="eiv:EIN_425400"/>
<sequence length="426" mass="48267">MNNKKEKISSDHSSTSNSTSSPLNSPMTIEKVVSRFEYVPDEDLSSSDESDIELEEKVDYFEHLLDSLSMVVDKYKILKVQKDEAETKARASIKLFKEMTTEMKKSSERQQKLFSELIEEKENHSKTLLELQKYEKNYEDFTARVQIKNGKIVFDRIDIDDEVIEKKFYRERSIGLERKNSELETQLKKMGDDQKETIDKLCVKINDLNQQNVALEKVVEELRSASSSAEGSTHNSERKPLAKGKGTELNSVPTFSANIKIPPSGNLDVNERMMKKEINYLMNSPFRKANLSRSQKLGLSYSTSKIGLSRTSSSILSAARRLNFDSESSENVEENSEKVRKESTDKARNKTKNRSVLTPVKIVSLKDDTLSIEFPHTTPVKPIVVRPSPAEKKRTVCGCICLTITMVVTFVALTVMVANIVDIPNS</sequence>
<evidence type="ECO:0000256" key="2">
    <source>
        <dbReference type="SAM" id="MobiDB-lite"/>
    </source>
</evidence>
<evidence type="ECO:0000313" key="4">
    <source>
        <dbReference type="EMBL" id="ELP89808.1"/>
    </source>
</evidence>
<dbReference type="AlphaFoldDB" id="A0A0A1U600"/>
<evidence type="ECO:0000256" key="1">
    <source>
        <dbReference type="SAM" id="Coils"/>
    </source>
</evidence>
<dbReference type="RefSeq" id="XP_004256579.1">
    <property type="nucleotide sequence ID" value="XM_004256531.1"/>
</dbReference>
<accession>A0A0A1U600</accession>